<sequence length="40" mass="4725">MLITFLLSLDPKLDINIYDGCDRDHYRCAKAKLAFFISFR</sequence>
<evidence type="ECO:0000313" key="1">
    <source>
        <dbReference type="EMBL" id="ACY84863.1"/>
    </source>
</evidence>
<organism evidence="1 2">
    <name type="scientific">Edwardsiella piscicida</name>
    <dbReference type="NCBI Taxonomy" id="1263550"/>
    <lineage>
        <taxon>Bacteria</taxon>
        <taxon>Pseudomonadati</taxon>
        <taxon>Pseudomonadota</taxon>
        <taxon>Gammaproteobacteria</taxon>
        <taxon>Enterobacterales</taxon>
        <taxon>Hafniaceae</taxon>
        <taxon>Edwardsiella</taxon>
    </lineage>
</organism>
<gene>
    <name evidence="1" type="ordered locus">ETAE_2026</name>
</gene>
<keyword evidence="2" id="KW-1185">Reference proteome</keyword>
<protein>
    <submittedName>
        <fullName evidence="1">Uncharacterized protein</fullName>
    </submittedName>
</protein>
<dbReference type="AlphaFoldDB" id="A0AAU8P9A8"/>
<reference evidence="1 2" key="1">
    <citation type="journal article" date="2009" name="PLoS ONE">
        <title>Genome sequence of the versatile fish pathogen Edwardsiella tarda provides insights into its adaptation to broad host ranges and intracellular niches.</title>
        <authorList>
            <person name="Wang Q."/>
            <person name="Yang M."/>
            <person name="Xiao J."/>
            <person name="Wu H."/>
            <person name="Wang X."/>
            <person name="Lv Y."/>
            <person name="Xu L."/>
            <person name="Zheng H."/>
            <person name="Wang S."/>
            <person name="Zhao G."/>
            <person name="Liu Q."/>
            <person name="Zhang Y."/>
        </authorList>
    </citation>
    <scope>NUCLEOTIDE SEQUENCE [LARGE SCALE GENOMIC DNA]</scope>
    <source>
        <strain evidence="2">EIB202 / CCTCC M208068</strain>
    </source>
</reference>
<dbReference type="Proteomes" id="UP000002634">
    <property type="component" value="Chromosome"/>
</dbReference>
<dbReference type="EMBL" id="CP001135">
    <property type="protein sequence ID" value="ACY84863.1"/>
    <property type="molecule type" value="Genomic_DNA"/>
</dbReference>
<accession>A0AAU8P9A8</accession>
<proteinExistence type="predicted"/>
<evidence type="ECO:0000313" key="2">
    <source>
        <dbReference type="Proteomes" id="UP000002634"/>
    </source>
</evidence>
<name>A0AAU8P9A8_EDWPI</name>
<dbReference type="KEGG" id="etr:ETAE_2026"/>